<evidence type="ECO:0000256" key="1">
    <source>
        <dbReference type="SAM" id="MobiDB-lite"/>
    </source>
</evidence>
<dbReference type="Proteomes" id="UP001519311">
    <property type="component" value="Unassembled WGS sequence"/>
</dbReference>
<feature type="region of interest" description="Disordered" evidence="1">
    <location>
        <begin position="209"/>
        <end position="228"/>
    </location>
</feature>
<organism evidence="3 4">
    <name type="scientific">Streptomyces clavifer</name>
    <dbReference type="NCBI Taxonomy" id="68188"/>
    <lineage>
        <taxon>Bacteria</taxon>
        <taxon>Bacillati</taxon>
        <taxon>Actinomycetota</taxon>
        <taxon>Actinomycetes</taxon>
        <taxon>Kitasatosporales</taxon>
        <taxon>Streptomycetaceae</taxon>
        <taxon>Streptomyces</taxon>
    </lineage>
</organism>
<evidence type="ECO:0000313" key="3">
    <source>
        <dbReference type="EMBL" id="MBP2358211.1"/>
    </source>
</evidence>
<name>A0ABS4V333_9ACTN</name>
<dbReference type="InterPro" id="IPR016181">
    <property type="entry name" value="Acyl_CoA_acyltransferase"/>
</dbReference>
<comment type="caution">
    <text evidence="3">The sequence shown here is derived from an EMBL/GenBank/DDBJ whole genome shotgun (WGS) entry which is preliminary data.</text>
</comment>
<dbReference type="EMBL" id="JAGINS010000001">
    <property type="protein sequence ID" value="MBP2358211.1"/>
    <property type="molecule type" value="Genomic_DNA"/>
</dbReference>
<keyword evidence="4" id="KW-1185">Reference proteome</keyword>
<dbReference type="RefSeq" id="WP_124280748.1">
    <property type="nucleotide sequence ID" value="NZ_BMWJ01000002.1"/>
</dbReference>
<accession>A0ABS4V333</accession>
<feature type="region of interest" description="Disordered" evidence="1">
    <location>
        <begin position="1"/>
        <end position="42"/>
    </location>
</feature>
<reference evidence="3 4" key="1">
    <citation type="submission" date="2021-03" db="EMBL/GenBank/DDBJ databases">
        <title>Sequencing the genomes of 1000 actinobacteria strains.</title>
        <authorList>
            <person name="Klenk H.-P."/>
        </authorList>
    </citation>
    <scope>NUCLEOTIDE SEQUENCE [LARGE SCALE GENOMIC DNA]</scope>
    <source>
        <strain evidence="3 4">DSM 40843</strain>
    </source>
</reference>
<evidence type="ECO:0000259" key="2">
    <source>
        <dbReference type="PROSITE" id="PS51186"/>
    </source>
</evidence>
<dbReference type="SUPFAM" id="SSF55729">
    <property type="entry name" value="Acyl-CoA N-acyltransferases (Nat)"/>
    <property type="match status" value="1"/>
</dbReference>
<dbReference type="Gene3D" id="3.40.630.30">
    <property type="match status" value="1"/>
</dbReference>
<sequence>MSNPLHAPGPPESGSAAVPRSDAPAPPGPEESPSRTSTSEVTVWSLEQTSPTDLSAFADPPPGVRIVRSGTPLPEFSRFLYTAVGGDVRWTDRLGLTYAQWREILERPGGETWVAYENGTPAGFIELDSQEGGVVEIAYFGLIPAFRGRRIGGHLLSYGVARAWDLAERHPGRLPTERVWVHTCSDDGPHAMDNYLRRGFRLFDTRTEREPDVAHPGPWPGAYTETSY</sequence>
<feature type="domain" description="N-acetyltransferase" evidence="2">
    <location>
        <begin position="65"/>
        <end position="228"/>
    </location>
</feature>
<dbReference type="CDD" id="cd04301">
    <property type="entry name" value="NAT_SF"/>
    <property type="match status" value="1"/>
</dbReference>
<gene>
    <name evidence="3" type="ORF">JOF59_000611</name>
</gene>
<proteinExistence type="predicted"/>
<protein>
    <submittedName>
        <fullName evidence="3">GNAT superfamily N-acetyltransferase</fullName>
    </submittedName>
</protein>
<dbReference type="PROSITE" id="PS51186">
    <property type="entry name" value="GNAT"/>
    <property type="match status" value="1"/>
</dbReference>
<dbReference type="Pfam" id="PF00583">
    <property type="entry name" value="Acetyltransf_1"/>
    <property type="match status" value="1"/>
</dbReference>
<evidence type="ECO:0000313" key="4">
    <source>
        <dbReference type="Proteomes" id="UP001519311"/>
    </source>
</evidence>
<dbReference type="InterPro" id="IPR000182">
    <property type="entry name" value="GNAT_dom"/>
</dbReference>